<keyword evidence="14" id="KW-0968">Cytoplasmic vesicle</keyword>
<evidence type="ECO:0000256" key="18">
    <source>
        <dbReference type="ARBA" id="ARBA00074379"/>
    </source>
</evidence>
<evidence type="ECO:0000256" key="5">
    <source>
        <dbReference type="ARBA" id="ARBA00009644"/>
    </source>
</evidence>
<dbReference type="STRING" id="6689.A0A3R7Q8C5"/>
<keyword evidence="8" id="KW-0967">Endosome</keyword>
<protein>
    <recommendedName>
        <fullName evidence="18">Lysosome-associated membrane glycoprotein 5</fullName>
    </recommendedName>
    <alternativeName>
        <fullName evidence="19">Lysosome-associated membrane protein 5</fullName>
    </alternativeName>
</protein>
<dbReference type="OrthoDB" id="6248302at2759"/>
<evidence type="ECO:0000313" key="23">
    <source>
        <dbReference type="Proteomes" id="UP000283509"/>
    </source>
</evidence>
<comment type="caution">
    <text evidence="22">The sequence shown here is derived from an EMBL/GenBank/DDBJ whole genome shotgun (WGS) entry which is preliminary data.</text>
</comment>
<evidence type="ECO:0000256" key="15">
    <source>
        <dbReference type="ARBA" id="ARBA00029428"/>
    </source>
</evidence>
<evidence type="ECO:0000256" key="12">
    <source>
        <dbReference type="ARBA" id="ARBA00023180"/>
    </source>
</evidence>
<dbReference type="Pfam" id="PF01299">
    <property type="entry name" value="Lamp2-like_luminal"/>
    <property type="match status" value="1"/>
</dbReference>
<keyword evidence="10" id="KW-0770">Synapse</keyword>
<evidence type="ECO:0000256" key="8">
    <source>
        <dbReference type="ARBA" id="ARBA00022753"/>
    </source>
</evidence>
<dbReference type="GO" id="GO:0072594">
    <property type="term" value="P:establishment of protein localization to organelle"/>
    <property type="evidence" value="ECO:0007669"/>
    <property type="project" value="TreeGrafter"/>
</dbReference>
<evidence type="ECO:0000259" key="21">
    <source>
        <dbReference type="Pfam" id="PF01299"/>
    </source>
</evidence>
<evidence type="ECO:0000256" key="7">
    <source>
        <dbReference type="ARBA" id="ARBA00022729"/>
    </source>
</evidence>
<keyword evidence="7" id="KW-0732">Signal</keyword>
<feature type="transmembrane region" description="Helical" evidence="20">
    <location>
        <begin position="191"/>
        <end position="214"/>
    </location>
</feature>
<comment type="similarity">
    <text evidence="5">Belongs to the LAMP family.</text>
</comment>
<evidence type="ECO:0000256" key="9">
    <source>
        <dbReference type="ARBA" id="ARBA00022989"/>
    </source>
</evidence>
<dbReference type="GO" id="GO:0031902">
    <property type="term" value="C:late endosome membrane"/>
    <property type="evidence" value="ECO:0007669"/>
    <property type="project" value="TreeGrafter"/>
</dbReference>
<evidence type="ECO:0000256" key="19">
    <source>
        <dbReference type="ARBA" id="ARBA00076257"/>
    </source>
</evidence>
<evidence type="ECO:0000313" key="22">
    <source>
        <dbReference type="EMBL" id="ROT71197.1"/>
    </source>
</evidence>
<dbReference type="InterPro" id="IPR048528">
    <property type="entry name" value="Lamp2-like_luminal"/>
</dbReference>
<keyword evidence="23" id="KW-1185">Reference proteome</keyword>
<dbReference type="PANTHER" id="PTHR11506">
    <property type="entry name" value="LYSOSOME-ASSOCIATED MEMBRANE GLYCOPROTEIN"/>
    <property type="match status" value="1"/>
</dbReference>
<evidence type="ECO:0000256" key="4">
    <source>
        <dbReference type="ARBA" id="ARBA00004279"/>
    </source>
</evidence>
<keyword evidence="12" id="KW-0325">Glycoprotein</keyword>
<evidence type="ECO:0000256" key="6">
    <source>
        <dbReference type="ARBA" id="ARBA00022692"/>
    </source>
</evidence>
<dbReference type="AlphaFoldDB" id="A0A3R7Q8C5"/>
<dbReference type="InterPro" id="IPR002000">
    <property type="entry name" value="Lysosome-assoc_membr_glycop"/>
</dbReference>
<dbReference type="PANTHER" id="PTHR11506:SF35">
    <property type="entry name" value="LYSOSOME-ASSOCIATED MEMBRANE GLYCOPROTEIN 5"/>
    <property type="match status" value="1"/>
</dbReference>
<evidence type="ECO:0000256" key="1">
    <source>
        <dbReference type="ARBA" id="ARBA00004151"/>
    </source>
</evidence>
<comment type="function">
    <text evidence="16">Plays a role in short-term synaptic plasticity in a subset of GABAergic neurons in the brain.</text>
</comment>
<sequence>MAQSARVKGFTRPDGTYVVNDEDGYGCVLAYFKAEVTIYYADVKGDYQSKLVSPEDDSEVSGTCDRIGKVSEVVVGWKTFVLGLRFGLDEITDSWYVSRFSLTYDLSDPEFASAAPGGGEVTVMSKDNRKYWQTNNARSFRCLLLHDVPLTDSFNNSATLHFDEVRVQAFSSSDRFRTPKHCIHRVHRDEMVPVTVGASLAASALLTIAFYGIFRYFKVKKVNYDTME</sequence>
<evidence type="ECO:0000256" key="13">
    <source>
        <dbReference type="ARBA" id="ARBA00023273"/>
    </source>
</evidence>
<gene>
    <name evidence="22" type="ORF">C7M84_010487</name>
</gene>
<dbReference type="Gene3D" id="2.40.160.110">
    <property type="match status" value="1"/>
</dbReference>
<proteinExistence type="inferred from homology"/>
<organism evidence="22 23">
    <name type="scientific">Penaeus vannamei</name>
    <name type="common">Whiteleg shrimp</name>
    <name type="synonym">Litopenaeus vannamei</name>
    <dbReference type="NCBI Taxonomy" id="6689"/>
    <lineage>
        <taxon>Eukaryota</taxon>
        <taxon>Metazoa</taxon>
        <taxon>Ecdysozoa</taxon>
        <taxon>Arthropoda</taxon>
        <taxon>Crustacea</taxon>
        <taxon>Multicrustacea</taxon>
        <taxon>Malacostraca</taxon>
        <taxon>Eumalacostraca</taxon>
        <taxon>Eucarida</taxon>
        <taxon>Decapoda</taxon>
        <taxon>Dendrobranchiata</taxon>
        <taxon>Penaeoidea</taxon>
        <taxon>Penaeidae</taxon>
        <taxon>Penaeus</taxon>
    </lineage>
</organism>
<evidence type="ECO:0000256" key="11">
    <source>
        <dbReference type="ARBA" id="ARBA00023136"/>
    </source>
</evidence>
<name>A0A3R7Q8C5_PENVA</name>
<dbReference type="EMBL" id="QCYY01002331">
    <property type="protein sequence ID" value="ROT71197.1"/>
    <property type="molecule type" value="Genomic_DNA"/>
</dbReference>
<reference evidence="22 23" key="1">
    <citation type="submission" date="2018-04" db="EMBL/GenBank/DDBJ databases">
        <authorList>
            <person name="Zhang X."/>
            <person name="Yuan J."/>
            <person name="Li F."/>
            <person name="Xiang J."/>
        </authorList>
    </citation>
    <scope>NUCLEOTIDE SEQUENCE [LARGE SCALE GENOMIC DNA]</scope>
    <source>
        <tissue evidence="22">Muscle</tissue>
    </source>
</reference>
<evidence type="ECO:0000256" key="14">
    <source>
        <dbReference type="ARBA" id="ARBA00023329"/>
    </source>
</evidence>
<keyword evidence="11 20" id="KW-0472">Membrane</keyword>
<reference evidence="22 23" key="2">
    <citation type="submission" date="2019-01" db="EMBL/GenBank/DDBJ databases">
        <title>The decoding of complex shrimp genome reveals the adaptation for benthos swimmer, frequently molting mechanism and breeding impact on genome.</title>
        <authorList>
            <person name="Sun Y."/>
            <person name="Gao Y."/>
            <person name="Yu Y."/>
        </authorList>
    </citation>
    <scope>NUCLEOTIDE SEQUENCE [LARGE SCALE GENOMIC DNA]</scope>
    <source>
        <tissue evidence="22">Muscle</tissue>
    </source>
</reference>
<dbReference type="GO" id="GO:0005886">
    <property type="term" value="C:plasma membrane"/>
    <property type="evidence" value="ECO:0007669"/>
    <property type="project" value="UniProtKB-SubCell"/>
</dbReference>
<keyword evidence="13" id="KW-0966">Cell projection</keyword>
<evidence type="ECO:0000256" key="2">
    <source>
        <dbReference type="ARBA" id="ARBA00004158"/>
    </source>
</evidence>
<dbReference type="Proteomes" id="UP000283509">
    <property type="component" value="Unassembled WGS sequence"/>
</dbReference>
<keyword evidence="6 20" id="KW-0812">Transmembrane</keyword>
<accession>A0A3R7Q8C5</accession>
<dbReference type="GO" id="GO:0005765">
    <property type="term" value="C:lysosomal membrane"/>
    <property type="evidence" value="ECO:0007669"/>
    <property type="project" value="TreeGrafter"/>
</dbReference>
<evidence type="ECO:0000256" key="17">
    <source>
        <dbReference type="ARBA" id="ARBA00060492"/>
    </source>
</evidence>
<evidence type="ECO:0000256" key="20">
    <source>
        <dbReference type="SAM" id="Phobius"/>
    </source>
</evidence>
<evidence type="ECO:0000256" key="3">
    <source>
        <dbReference type="ARBA" id="ARBA00004172"/>
    </source>
</evidence>
<feature type="domain" description="Lysosome-associated membrane glycoprotein 2-like luminal" evidence="21">
    <location>
        <begin position="15"/>
        <end position="171"/>
    </location>
</feature>
<evidence type="ECO:0000256" key="16">
    <source>
        <dbReference type="ARBA" id="ARBA00053950"/>
    </source>
</evidence>
<keyword evidence="9 20" id="KW-1133">Transmembrane helix</keyword>
<comment type="subcellular location">
    <subcellularLocation>
        <location evidence="4">Cell projection</location>
        <location evidence="4">Dendrite</location>
    </subcellularLocation>
    <subcellularLocation>
        <location evidence="17">Cell projection</location>
        <location evidence="17">Growth cone membrane</location>
        <topology evidence="17">Single-pass type I membrane protein</topology>
    </subcellularLocation>
    <subcellularLocation>
        <location evidence="15">Cytoplasmic vesicle</location>
        <location evidence="15">Secretory vesicle</location>
        <location evidence="15">Synaptic vesicle membrane</location>
        <topology evidence="15">Single-pass type I membrane protein</topology>
    </subcellularLocation>
    <subcellularLocation>
        <location evidence="2">Early endosome membrane</location>
        <topology evidence="2">Single-pass type I membrane protein</topology>
    </subcellularLocation>
    <subcellularLocation>
        <location evidence="1">Endoplasmic reticulum-Golgi intermediate compartment membrane</location>
        <topology evidence="1">Single-pass type I membrane protein</topology>
    </subcellularLocation>
    <subcellularLocation>
        <location evidence="3">Recycling endosome</location>
    </subcellularLocation>
</comment>
<evidence type="ECO:0000256" key="10">
    <source>
        <dbReference type="ARBA" id="ARBA00023018"/>
    </source>
</evidence>